<proteinExistence type="predicted"/>
<evidence type="ECO:0000313" key="2">
    <source>
        <dbReference type="EMBL" id="KAI1613016.1"/>
    </source>
</evidence>
<protein>
    <submittedName>
        <fullName evidence="2">Uncharacterized protein</fullName>
    </submittedName>
</protein>
<gene>
    <name evidence="2" type="ORF">EDD36DRAFT_438261</name>
</gene>
<name>A0AAN6DUV0_9EURO</name>
<organism evidence="2 3">
    <name type="scientific">Exophiala viscosa</name>
    <dbReference type="NCBI Taxonomy" id="2486360"/>
    <lineage>
        <taxon>Eukaryota</taxon>
        <taxon>Fungi</taxon>
        <taxon>Dikarya</taxon>
        <taxon>Ascomycota</taxon>
        <taxon>Pezizomycotina</taxon>
        <taxon>Eurotiomycetes</taxon>
        <taxon>Chaetothyriomycetidae</taxon>
        <taxon>Chaetothyriales</taxon>
        <taxon>Herpotrichiellaceae</taxon>
        <taxon>Exophiala</taxon>
    </lineage>
</organism>
<reference evidence="2" key="1">
    <citation type="journal article" date="2022" name="bioRxiv">
        <title>Deciphering the potential niche of two novel black yeast fungi from a biological soil crust based on their genomes, phenotypes, and melanin regulation.</title>
        <authorList>
            <consortium name="DOE Joint Genome Institute"/>
            <person name="Carr E.C."/>
            <person name="Barton Q."/>
            <person name="Grambo S."/>
            <person name="Sullivan M."/>
            <person name="Renfro C.M."/>
            <person name="Kuo A."/>
            <person name="Pangilinan J."/>
            <person name="Lipzen A."/>
            <person name="Keymanesh K."/>
            <person name="Savage E."/>
            <person name="Barry K."/>
            <person name="Grigoriev I.V."/>
            <person name="Riekhof W.R."/>
            <person name="Harris S.S."/>
        </authorList>
    </citation>
    <scope>NUCLEOTIDE SEQUENCE</scope>
    <source>
        <strain evidence="2">JF 03-4F</strain>
    </source>
</reference>
<accession>A0AAN6DUV0</accession>
<feature type="compositionally biased region" description="Polar residues" evidence="1">
    <location>
        <begin position="71"/>
        <end position="81"/>
    </location>
</feature>
<feature type="compositionally biased region" description="Polar residues" evidence="1">
    <location>
        <begin position="28"/>
        <end position="46"/>
    </location>
</feature>
<comment type="caution">
    <text evidence="2">The sequence shown here is derived from an EMBL/GenBank/DDBJ whole genome shotgun (WGS) entry which is preliminary data.</text>
</comment>
<dbReference type="EMBL" id="MU404354">
    <property type="protein sequence ID" value="KAI1613016.1"/>
    <property type="molecule type" value="Genomic_DNA"/>
</dbReference>
<dbReference type="Proteomes" id="UP001203852">
    <property type="component" value="Unassembled WGS sequence"/>
</dbReference>
<dbReference type="AlphaFoldDB" id="A0AAN6DUV0"/>
<evidence type="ECO:0000256" key="1">
    <source>
        <dbReference type="SAM" id="MobiDB-lite"/>
    </source>
</evidence>
<keyword evidence="3" id="KW-1185">Reference proteome</keyword>
<evidence type="ECO:0000313" key="3">
    <source>
        <dbReference type="Proteomes" id="UP001203852"/>
    </source>
</evidence>
<feature type="compositionally biased region" description="Acidic residues" evidence="1">
    <location>
        <begin position="50"/>
        <end position="70"/>
    </location>
</feature>
<sequence>MGQSTLSDQIPDDNQLDEMLAAQHTRRATSQGDSDEMYSSGSNVNKSDASESDSDESDGGENALSEDELSENNSNDTSSRQVPPLSPLFLRPGDPRLFREVPRSHEIGKLRTPIYPWPQSESLQHRKSLSTKIYEMIDGLRAGQLAITIALEKVNIPAVRHIEKSWKGVSEVMSDVALNLRGLDYHVCSGNIPRHASFFWVESWAVLDSVEDCNRRLWHLLDTVEENVAKCADYNQQILGMRLSLFAQRLESVGVDYLDIDRYVFELIGCAGDIERSRVAPFVAPQGPRNCRVWGDRCIYHRHGH</sequence>
<feature type="region of interest" description="Disordered" evidence="1">
    <location>
        <begin position="1"/>
        <end position="96"/>
    </location>
</feature>